<protein>
    <submittedName>
        <fullName evidence="1">Uncharacterized protein</fullName>
    </submittedName>
</protein>
<proteinExistence type="predicted"/>
<accession>A0A9D3YVJ4</accession>
<sequence length="128" mass="14933">MDGQLDSWFDGPLDACIDRLLEIPVGLFRRLFGWTFGRQIGLTLFTYMDGCLEGWLYELLNVFMVGLLEGCLDGLCNDWLDGLLDGCIERVILFTNALINGWLFSHKDAYKYSWMFRLLRDRETCYTH</sequence>
<evidence type="ECO:0000313" key="1">
    <source>
        <dbReference type="EMBL" id="KAH3705326.1"/>
    </source>
</evidence>
<dbReference type="Proteomes" id="UP000828390">
    <property type="component" value="Unassembled WGS sequence"/>
</dbReference>
<gene>
    <name evidence="1" type="ORF">DPMN_080395</name>
</gene>
<name>A0A9D3YVJ4_DREPO</name>
<comment type="caution">
    <text evidence="1">The sequence shown here is derived from an EMBL/GenBank/DDBJ whole genome shotgun (WGS) entry which is preliminary data.</text>
</comment>
<keyword evidence="2" id="KW-1185">Reference proteome</keyword>
<evidence type="ECO:0000313" key="2">
    <source>
        <dbReference type="Proteomes" id="UP000828390"/>
    </source>
</evidence>
<reference evidence="1" key="1">
    <citation type="journal article" date="2019" name="bioRxiv">
        <title>The Genome of the Zebra Mussel, Dreissena polymorpha: A Resource for Invasive Species Research.</title>
        <authorList>
            <person name="McCartney M.A."/>
            <person name="Auch B."/>
            <person name="Kono T."/>
            <person name="Mallez S."/>
            <person name="Zhang Y."/>
            <person name="Obille A."/>
            <person name="Becker A."/>
            <person name="Abrahante J.E."/>
            <person name="Garbe J."/>
            <person name="Badalamenti J.P."/>
            <person name="Herman A."/>
            <person name="Mangelson H."/>
            <person name="Liachko I."/>
            <person name="Sullivan S."/>
            <person name="Sone E.D."/>
            <person name="Koren S."/>
            <person name="Silverstein K.A.T."/>
            <person name="Beckman K.B."/>
            <person name="Gohl D.M."/>
        </authorList>
    </citation>
    <scope>NUCLEOTIDE SEQUENCE</scope>
    <source>
        <strain evidence="1">Duluth1</strain>
        <tissue evidence="1">Whole animal</tissue>
    </source>
</reference>
<organism evidence="1 2">
    <name type="scientific">Dreissena polymorpha</name>
    <name type="common">Zebra mussel</name>
    <name type="synonym">Mytilus polymorpha</name>
    <dbReference type="NCBI Taxonomy" id="45954"/>
    <lineage>
        <taxon>Eukaryota</taxon>
        <taxon>Metazoa</taxon>
        <taxon>Spiralia</taxon>
        <taxon>Lophotrochozoa</taxon>
        <taxon>Mollusca</taxon>
        <taxon>Bivalvia</taxon>
        <taxon>Autobranchia</taxon>
        <taxon>Heteroconchia</taxon>
        <taxon>Euheterodonta</taxon>
        <taxon>Imparidentia</taxon>
        <taxon>Neoheterodontei</taxon>
        <taxon>Myida</taxon>
        <taxon>Dreissenoidea</taxon>
        <taxon>Dreissenidae</taxon>
        <taxon>Dreissena</taxon>
    </lineage>
</organism>
<dbReference type="EMBL" id="JAIWYP010000015">
    <property type="protein sequence ID" value="KAH3705326.1"/>
    <property type="molecule type" value="Genomic_DNA"/>
</dbReference>
<reference evidence="1" key="2">
    <citation type="submission" date="2020-11" db="EMBL/GenBank/DDBJ databases">
        <authorList>
            <person name="McCartney M.A."/>
            <person name="Auch B."/>
            <person name="Kono T."/>
            <person name="Mallez S."/>
            <person name="Becker A."/>
            <person name="Gohl D.M."/>
            <person name="Silverstein K.A.T."/>
            <person name="Koren S."/>
            <person name="Bechman K.B."/>
            <person name="Herman A."/>
            <person name="Abrahante J.E."/>
            <person name="Garbe J."/>
        </authorList>
    </citation>
    <scope>NUCLEOTIDE SEQUENCE</scope>
    <source>
        <strain evidence="1">Duluth1</strain>
        <tissue evidence="1">Whole animal</tissue>
    </source>
</reference>
<dbReference type="AlphaFoldDB" id="A0A9D3YVJ4"/>